<evidence type="ECO:0000313" key="1">
    <source>
        <dbReference type="EMBL" id="KKL86778.1"/>
    </source>
</evidence>
<sequence>MFVGTYDRPTVVTLADGEPEFSIVWDDKTGLLRISTKMSGTIVANFMQRYEVKQVDWVTFWTPHVVASTTSKLFRTVRKLWARGS</sequence>
<organism evidence="1">
    <name type="scientific">marine sediment metagenome</name>
    <dbReference type="NCBI Taxonomy" id="412755"/>
    <lineage>
        <taxon>unclassified sequences</taxon>
        <taxon>metagenomes</taxon>
        <taxon>ecological metagenomes</taxon>
    </lineage>
</organism>
<accession>A0A0F9FKI6</accession>
<proteinExistence type="predicted"/>
<protein>
    <submittedName>
        <fullName evidence="1">Uncharacterized protein</fullName>
    </submittedName>
</protein>
<comment type="caution">
    <text evidence="1">The sequence shown here is derived from an EMBL/GenBank/DDBJ whole genome shotgun (WGS) entry which is preliminary data.</text>
</comment>
<dbReference type="AlphaFoldDB" id="A0A0F9FKI6"/>
<gene>
    <name evidence="1" type="ORF">LCGC14_1941340</name>
</gene>
<name>A0A0F9FKI6_9ZZZZ</name>
<reference evidence="1" key="1">
    <citation type="journal article" date="2015" name="Nature">
        <title>Complex archaea that bridge the gap between prokaryotes and eukaryotes.</title>
        <authorList>
            <person name="Spang A."/>
            <person name="Saw J.H."/>
            <person name="Jorgensen S.L."/>
            <person name="Zaremba-Niedzwiedzka K."/>
            <person name="Martijn J."/>
            <person name="Lind A.E."/>
            <person name="van Eijk R."/>
            <person name="Schleper C."/>
            <person name="Guy L."/>
            <person name="Ettema T.J."/>
        </authorList>
    </citation>
    <scope>NUCLEOTIDE SEQUENCE</scope>
</reference>
<dbReference type="EMBL" id="LAZR01021017">
    <property type="protein sequence ID" value="KKL86778.1"/>
    <property type="molecule type" value="Genomic_DNA"/>
</dbReference>